<comment type="pathway">
    <text evidence="1">Cofactor biosynthesis; tetrahydrofolate biosynthesis; 5,6,7,8-tetrahydrofolate from 7,8-dihydrofolate: step 1/1.</text>
</comment>
<dbReference type="EMBL" id="FQXI01000008">
    <property type="protein sequence ID" value="SHH40881.1"/>
    <property type="molecule type" value="Genomic_DNA"/>
</dbReference>
<dbReference type="PRINTS" id="PR00070">
    <property type="entry name" value="DHFR"/>
</dbReference>
<evidence type="ECO:0000256" key="6">
    <source>
        <dbReference type="ARBA" id="ARBA00023002"/>
    </source>
</evidence>
<dbReference type="PANTHER" id="PTHR48069:SF3">
    <property type="entry name" value="DIHYDROFOLATE REDUCTASE"/>
    <property type="match status" value="1"/>
</dbReference>
<dbReference type="GO" id="GO:0046655">
    <property type="term" value="P:folic acid metabolic process"/>
    <property type="evidence" value="ECO:0007669"/>
    <property type="project" value="TreeGrafter"/>
</dbReference>
<dbReference type="GO" id="GO:0046654">
    <property type="term" value="P:tetrahydrofolate biosynthetic process"/>
    <property type="evidence" value="ECO:0007669"/>
    <property type="project" value="UniProtKB-UniPathway"/>
</dbReference>
<organism evidence="8 9">
    <name type="scientific">Anaerosphaera aminiphila DSM 21120</name>
    <dbReference type="NCBI Taxonomy" id="1120995"/>
    <lineage>
        <taxon>Bacteria</taxon>
        <taxon>Bacillati</taxon>
        <taxon>Bacillota</taxon>
        <taxon>Tissierellia</taxon>
        <taxon>Tissierellales</taxon>
        <taxon>Peptoniphilaceae</taxon>
        <taxon>Anaerosphaera</taxon>
    </lineage>
</organism>
<protein>
    <recommendedName>
        <fullName evidence="3">dihydrofolate reductase</fullName>
        <ecNumber evidence="3">1.5.1.3</ecNumber>
    </recommendedName>
</protein>
<evidence type="ECO:0000256" key="4">
    <source>
        <dbReference type="ARBA" id="ARBA00022563"/>
    </source>
</evidence>
<dbReference type="Pfam" id="PF00186">
    <property type="entry name" value="DHFR_1"/>
    <property type="match status" value="1"/>
</dbReference>
<evidence type="ECO:0000313" key="9">
    <source>
        <dbReference type="Proteomes" id="UP000184032"/>
    </source>
</evidence>
<dbReference type="Proteomes" id="UP000184032">
    <property type="component" value="Unassembled WGS sequence"/>
</dbReference>
<dbReference type="GO" id="GO:0006730">
    <property type="term" value="P:one-carbon metabolic process"/>
    <property type="evidence" value="ECO:0007669"/>
    <property type="project" value="UniProtKB-KW"/>
</dbReference>
<dbReference type="GO" id="GO:0004146">
    <property type="term" value="F:dihydrofolate reductase activity"/>
    <property type="evidence" value="ECO:0007669"/>
    <property type="project" value="UniProtKB-EC"/>
</dbReference>
<sequence>MEHKSMSLLFTADENWAIGVDGHMLVRIKDDLKRFKEMTYGNIIVMGRRTLEALPNGEPLEGRINIVFTRGEREIKEGNYIVRSVEELDLLLDKINGDNKKTIFVIGGGQLVKLLYDRCDKAYITKIFKSFERSDTSMINLDEDSDWEVVQESEVKVENGLKFQYVDYKRKN</sequence>
<reference evidence="9" key="1">
    <citation type="submission" date="2016-11" db="EMBL/GenBank/DDBJ databases">
        <authorList>
            <person name="Varghese N."/>
            <person name="Submissions S."/>
        </authorList>
    </citation>
    <scope>NUCLEOTIDE SEQUENCE [LARGE SCALE GENOMIC DNA]</scope>
    <source>
        <strain evidence="9">DSM 21120</strain>
    </source>
</reference>
<accession>A0A1M5SQS7</accession>
<evidence type="ECO:0000259" key="7">
    <source>
        <dbReference type="PROSITE" id="PS51330"/>
    </source>
</evidence>
<evidence type="ECO:0000313" key="8">
    <source>
        <dbReference type="EMBL" id="SHH40881.1"/>
    </source>
</evidence>
<dbReference type="GO" id="GO:0046452">
    <property type="term" value="P:dihydrofolate metabolic process"/>
    <property type="evidence" value="ECO:0007669"/>
    <property type="project" value="TreeGrafter"/>
</dbReference>
<gene>
    <name evidence="8" type="ORF">SAMN02745245_01256</name>
</gene>
<dbReference type="PANTHER" id="PTHR48069">
    <property type="entry name" value="DIHYDROFOLATE REDUCTASE"/>
    <property type="match status" value="1"/>
</dbReference>
<feature type="domain" description="DHFR" evidence="7">
    <location>
        <begin position="5"/>
        <end position="170"/>
    </location>
</feature>
<comment type="similarity">
    <text evidence="2">Belongs to the dihydrofolate reductase family.</text>
</comment>
<dbReference type="InterPro" id="IPR024072">
    <property type="entry name" value="DHFR-like_dom_sf"/>
</dbReference>
<evidence type="ECO:0000256" key="5">
    <source>
        <dbReference type="ARBA" id="ARBA00022857"/>
    </source>
</evidence>
<dbReference type="STRING" id="1120995.SAMN02745245_01256"/>
<proteinExistence type="inferred from homology"/>
<name>A0A1M5SQS7_9FIRM</name>
<dbReference type="AlphaFoldDB" id="A0A1M5SQS7"/>
<keyword evidence="5" id="KW-0521">NADP</keyword>
<dbReference type="Gene3D" id="3.40.430.10">
    <property type="entry name" value="Dihydrofolate Reductase, subunit A"/>
    <property type="match status" value="1"/>
</dbReference>
<evidence type="ECO:0000256" key="3">
    <source>
        <dbReference type="ARBA" id="ARBA00012856"/>
    </source>
</evidence>
<dbReference type="CDD" id="cd00209">
    <property type="entry name" value="DHFR"/>
    <property type="match status" value="1"/>
</dbReference>
<evidence type="ECO:0000256" key="2">
    <source>
        <dbReference type="ARBA" id="ARBA00009539"/>
    </source>
</evidence>
<dbReference type="UniPathway" id="UPA00077">
    <property type="reaction ID" value="UER00158"/>
</dbReference>
<keyword evidence="4" id="KW-0554">One-carbon metabolism</keyword>
<evidence type="ECO:0000256" key="1">
    <source>
        <dbReference type="ARBA" id="ARBA00004903"/>
    </source>
</evidence>
<dbReference type="PROSITE" id="PS51330">
    <property type="entry name" value="DHFR_2"/>
    <property type="match status" value="1"/>
</dbReference>
<keyword evidence="9" id="KW-1185">Reference proteome</keyword>
<keyword evidence="6" id="KW-0560">Oxidoreductase</keyword>
<dbReference type="GO" id="GO:0050661">
    <property type="term" value="F:NADP binding"/>
    <property type="evidence" value="ECO:0007669"/>
    <property type="project" value="InterPro"/>
</dbReference>
<dbReference type="SUPFAM" id="SSF53597">
    <property type="entry name" value="Dihydrofolate reductase-like"/>
    <property type="match status" value="1"/>
</dbReference>
<dbReference type="InterPro" id="IPR001796">
    <property type="entry name" value="DHFR_dom"/>
</dbReference>
<dbReference type="EC" id="1.5.1.3" evidence="3"/>
<dbReference type="InterPro" id="IPR012259">
    <property type="entry name" value="DHFR"/>
</dbReference>